<dbReference type="AlphaFoldDB" id="A0A8J4XLD0"/>
<name>A0A8J4XLD0_CHIOP</name>
<feature type="region of interest" description="Disordered" evidence="1">
    <location>
        <begin position="1"/>
        <end position="23"/>
    </location>
</feature>
<protein>
    <submittedName>
        <fullName evidence="2">Uncharacterized protein</fullName>
    </submittedName>
</protein>
<reference evidence="2" key="1">
    <citation type="submission" date="2020-07" db="EMBL/GenBank/DDBJ databases">
        <title>The High-quality genome of the commercially important snow crab, Chionoecetes opilio.</title>
        <authorList>
            <person name="Jeong J.-H."/>
            <person name="Ryu S."/>
        </authorList>
    </citation>
    <scope>NUCLEOTIDE SEQUENCE</scope>
    <source>
        <strain evidence="2">MADBK_172401_WGS</strain>
        <tissue evidence="2">Digestive gland</tissue>
    </source>
</reference>
<evidence type="ECO:0000256" key="1">
    <source>
        <dbReference type="SAM" id="MobiDB-lite"/>
    </source>
</evidence>
<evidence type="ECO:0000313" key="2">
    <source>
        <dbReference type="EMBL" id="KAG0706011.1"/>
    </source>
</evidence>
<sequence length="110" mass="11396">MCVTSSADGSCDQLPAKASPPRGAPVHIVTLLSLCRSGISDPREGVGVSQRRSERSYRLSAPLRSAAAERSPAGSADATECTMGHGRRGSIPQPTPTEPHSKVRGDTGEA</sequence>
<organism evidence="2 3">
    <name type="scientific">Chionoecetes opilio</name>
    <name type="common">Atlantic snow crab</name>
    <name type="synonym">Cancer opilio</name>
    <dbReference type="NCBI Taxonomy" id="41210"/>
    <lineage>
        <taxon>Eukaryota</taxon>
        <taxon>Metazoa</taxon>
        <taxon>Ecdysozoa</taxon>
        <taxon>Arthropoda</taxon>
        <taxon>Crustacea</taxon>
        <taxon>Multicrustacea</taxon>
        <taxon>Malacostraca</taxon>
        <taxon>Eumalacostraca</taxon>
        <taxon>Eucarida</taxon>
        <taxon>Decapoda</taxon>
        <taxon>Pleocyemata</taxon>
        <taxon>Brachyura</taxon>
        <taxon>Eubrachyura</taxon>
        <taxon>Majoidea</taxon>
        <taxon>Majidae</taxon>
        <taxon>Chionoecetes</taxon>
    </lineage>
</organism>
<dbReference type="EMBL" id="JACEEZ010024974">
    <property type="protein sequence ID" value="KAG0706011.1"/>
    <property type="molecule type" value="Genomic_DNA"/>
</dbReference>
<comment type="caution">
    <text evidence="2">The sequence shown here is derived from an EMBL/GenBank/DDBJ whole genome shotgun (WGS) entry which is preliminary data.</text>
</comment>
<gene>
    <name evidence="2" type="ORF">GWK47_024414</name>
</gene>
<dbReference type="Proteomes" id="UP000770661">
    <property type="component" value="Unassembled WGS sequence"/>
</dbReference>
<proteinExistence type="predicted"/>
<feature type="compositionally biased region" description="Basic and acidic residues" evidence="1">
    <location>
        <begin position="99"/>
        <end position="110"/>
    </location>
</feature>
<accession>A0A8J4XLD0</accession>
<evidence type="ECO:0000313" key="3">
    <source>
        <dbReference type="Proteomes" id="UP000770661"/>
    </source>
</evidence>
<feature type="region of interest" description="Disordered" evidence="1">
    <location>
        <begin position="38"/>
        <end position="110"/>
    </location>
</feature>
<keyword evidence="3" id="KW-1185">Reference proteome</keyword>